<dbReference type="Proteomes" id="UP000619761">
    <property type="component" value="Unassembled WGS sequence"/>
</dbReference>
<reference evidence="3" key="1">
    <citation type="journal article" date="2019" name="Int. J. Syst. Evol. Microbiol.">
        <title>The Global Catalogue of Microorganisms (GCM) 10K type strain sequencing project: providing services to taxonomists for standard genome sequencing and annotation.</title>
        <authorList>
            <consortium name="The Broad Institute Genomics Platform"/>
            <consortium name="The Broad Institute Genome Sequencing Center for Infectious Disease"/>
            <person name="Wu L."/>
            <person name="Ma J."/>
        </authorList>
    </citation>
    <scope>NUCLEOTIDE SEQUENCE [LARGE SCALE GENOMIC DNA]</scope>
    <source>
        <strain evidence="3">KCTC 32239</strain>
    </source>
</reference>
<dbReference type="EMBL" id="BMYZ01000001">
    <property type="protein sequence ID" value="GGY70029.1"/>
    <property type="molecule type" value="Genomic_DNA"/>
</dbReference>
<evidence type="ECO:0008006" key="4">
    <source>
        <dbReference type="Google" id="ProtNLM"/>
    </source>
</evidence>
<gene>
    <name evidence="2" type="ORF">GCM10011613_13020</name>
</gene>
<evidence type="ECO:0000256" key="1">
    <source>
        <dbReference type="SAM" id="Coils"/>
    </source>
</evidence>
<evidence type="ECO:0000313" key="2">
    <source>
        <dbReference type="EMBL" id="GGY70029.1"/>
    </source>
</evidence>
<protein>
    <recommendedName>
        <fullName evidence="4">Chromosome partitioning protein ParA</fullName>
    </recommendedName>
</protein>
<feature type="coiled-coil region" evidence="1">
    <location>
        <begin position="216"/>
        <end position="286"/>
    </location>
</feature>
<accession>A0ABQ3AX01</accession>
<dbReference type="RefSeq" id="WP_189416887.1">
    <property type="nucleotide sequence ID" value="NZ_BMYZ01000001.1"/>
</dbReference>
<keyword evidence="3" id="KW-1185">Reference proteome</keyword>
<evidence type="ECO:0000313" key="3">
    <source>
        <dbReference type="Proteomes" id="UP000619761"/>
    </source>
</evidence>
<organism evidence="2 3">
    <name type="scientific">Cellvibrio zantedeschiae</name>
    <dbReference type="NCBI Taxonomy" id="1237077"/>
    <lineage>
        <taxon>Bacteria</taxon>
        <taxon>Pseudomonadati</taxon>
        <taxon>Pseudomonadota</taxon>
        <taxon>Gammaproteobacteria</taxon>
        <taxon>Cellvibrionales</taxon>
        <taxon>Cellvibrionaceae</taxon>
        <taxon>Cellvibrio</taxon>
    </lineage>
</organism>
<name>A0ABQ3AX01_9GAMM</name>
<sequence length="453" mass="51507">MTLESTDSVEAVVLFKGDVITRELLYPEFEAILDGFVPVPDFKGSSAKAAYLVINSNLQITAAVFFLLDFDDRGMIDRRWNVPLQQLAEVSGRGPDLGAGPIRLACYSQCAIGWHQKKLWDPQMDPATSSFAQLKKCVQNNRLGVIFRKPAQERLAAVPTAVAQPVHEQNSLALQQKIHEHYALELRNQTASLIKEQRLRIATLHSKQQETIQKLQHEHQQRLQAYQEKIKELKTLNVDLELRNRSLKESFDVQASKVEGMREYFSHKLKAAQNDENSQIQALQENFAVELALKLQTATAELREMLDMREVELFYRHQNETTLKEEIVNIKQEYQELLNNSGEQVLTRLDKAGVNFVVYHPGAGQFTIPLADLSQYIENPTAYVAKNSGVGEKLYSVWFDHYQNPSCKGLDANGHACGKPLVRIGSPIEFHEGESDRCEHHQLISYKLVSEKR</sequence>
<comment type="caution">
    <text evidence="2">The sequence shown here is derived from an EMBL/GenBank/DDBJ whole genome shotgun (WGS) entry which is preliminary data.</text>
</comment>
<keyword evidence="1" id="KW-0175">Coiled coil</keyword>
<proteinExistence type="predicted"/>